<accession>A0A1V6MIN6</accession>
<dbReference type="EMBL" id="MPOH02000020">
    <property type="protein sequence ID" value="OQD52152.1"/>
    <property type="molecule type" value="Genomic_DNA"/>
</dbReference>
<proteinExistence type="predicted"/>
<protein>
    <submittedName>
        <fullName evidence="1">Uncharacterized protein</fullName>
    </submittedName>
</protein>
<gene>
    <name evidence="1" type="ORF">BM536_034560</name>
</gene>
<name>A0A1V6MIN6_9ACTN</name>
<dbReference type="Proteomes" id="UP000184286">
    <property type="component" value="Unassembled WGS sequence"/>
</dbReference>
<evidence type="ECO:0000313" key="2">
    <source>
        <dbReference type="Proteomes" id="UP000184286"/>
    </source>
</evidence>
<reference evidence="1 2" key="2">
    <citation type="submission" date="2017-02" db="EMBL/GenBank/DDBJ databases">
        <title>Draft genome sequence of Streptomyces phaeoluteigriseus type strain DSM41896.</title>
        <authorList>
            <person name="Salih T.S."/>
            <person name="Algora Gallardo L."/>
            <person name="Melo Santos T."/>
            <person name="Filgueira Martinez S."/>
            <person name="Herron P.R."/>
        </authorList>
    </citation>
    <scope>NUCLEOTIDE SEQUENCE [LARGE SCALE GENOMIC DNA]</scope>
    <source>
        <strain evidence="1 2">DSM 41896</strain>
    </source>
</reference>
<dbReference type="RefSeq" id="WP_073491612.1">
    <property type="nucleotide sequence ID" value="NZ_MPOH02000020.1"/>
</dbReference>
<dbReference type="AlphaFoldDB" id="A0A1V6MIN6"/>
<organism evidence="1 2">
    <name type="scientific">Streptomyces phaeoluteigriseus</name>
    <dbReference type="NCBI Taxonomy" id="114686"/>
    <lineage>
        <taxon>Bacteria</taxon>
        <taxon>Bacillati</taxon>
        <taxon>Actinomycetota</taxon>
        <taxon>Actinomycetes</taxon>
        <taxon>Kitasatosporales</taxon>
        <taxon>Streptomycetaceae</taxon>
        <taxon>Streptomyces</taxon>
        <taxon>Streptomyces aurantiacus group</taxon>
    </lineage>
</organism>
<dbReference type="STRING" id="114686.BM536_034560"/>
<evidence type="ECO:0000313" key="1">
    <source>
        <dbReference type="EMBL" id="OQD52152.1"/>
    </source>
</evidence>
<dbReference type="OrthoDB" id="4257658at2"/>
<reference evidence="2" key="1">
    <citation type="submission" date="2016-11" db="EMBL/GenBank/DDBJ databases">
        <authorList>
            <person name="Schniete J.K."/>
            <person name="Salih T."/>
            <person name="Algora Gallardo L."/>
            <person name="Martinez Fernandez S."/>
            <person name="Herron P.R."/>
        </authorList>
    </citation>
    <scope>NUCLEOTIDE SEQUENCE [LARGE SCALE GENOMIC DNA]</scope>
    <source>
        <strain evidence="2">DSM 41896</strain>
    </source>
</reference>
<comment type="caution">
    <text evidence="1">The sequence shown here is derived from an EMBL/GenBank/DDBJ whole genome shotgun (WGS) entry which is preliminary data.</text>
</comment>
<sequence length="144" mass="15966">MSFPEGWEWLGEGPAWDPPAELRQPTQVWVHNLVVSMLSSEFLGNASVSLVGEVLTQYSEFNAWVATEGKRTLDARELLARAGALDTLTARAYEAWTAFRTRYEAEGRKVGAAEEERLALNATLRSIAAELEALRRPDERGMAG</sequence>